<gene>
    <name evidence="1" type="ORF">K432DRAFT_324233</name>
</gene>
<dbReference type="Proteomes" id="UP000250266">
    <property type="component" value="Unassembled WGS sequence"/>
</dbReference>
<dbReference type="AlphaFoldDB" id="A0A8E2EEU4"/>
<dbReference type="OrthoDB" id="190201at2759"/>
<name>A0A8E2EEU4_9PEZI</name>
<organism evidence="1 2">
    <name type="scientific">Lepidopterella palustris CBS 459.81</name>
    <dbReference type="NCBI Taxonomy" id="1314670"/>
    <lineage>
        <taxon>Eukaryota</taxon>
        <taxon>Fungi</taxon>
        <taxon>Dikarya</taxon>
        <taxon>Ascomycota</taxon>
        <taxon>Pezizomycotina</taxon>
        <taxon>Dothideomycetes</taxon>
        <taxon>Pleosporomycetidae</taxon>
        <taxon>Mytilinidiales</taxon>
        <taxon>Argynnaceae</taxon>
        <taxon>Lepidopterella</taxon>
    </lineage>
</organism>
<accession>A0A8E2EEU4</accession>
<keyword evidence="2" id="KW-1185">Reference proteome</keyword>
<protein>
    <submittedName>
        <fullName evidence="1">Uncharacterized protein</fullName>
    </submittedName>
</protein>
<proteinExistence type="predicted"/>
<reference evidence="1 2" key="1">
    <citation type="journal article" date="2016" name="Nat. Commun.">
        <title>Ectomycorrhizal ecology is imprinted in the genome of the dominant symbiotic fungus Cenococcum geophilum.</title>
        <authorList>
            <consortium name="DOE Joint Genome Institute"/>
            <person name="Peter M."/>
            <person name="Kohler A."/>
            <person name="Ohm R.A."/>
            <person name="Kuo A."/>
            <person name="Krutzmann J."/>
            <person name="Morin E."/>
            <person name="Arend M."/>
            <person name="Barry K.W."/>
            <person name="Binder M."/>
            <person name="Choi C."/>
            <person name="Clum A."/>
            <person name="Copeland A."/>
            <person name="Grisel N."/>
            <person name="Haridas S."/>
            <person name="Kipfer T."/>
            <person name="LaButti K."/>
            <person name="Lindquist E."/>
            <person name="Lipzen A."/>
            <person name="Maire R."/>
            <person name="Meier B."/>
            <person name="Mihaltcheva S."/>
            <person name="Molinier V."/>
            <person name="Murat C."/>
            <person name="Poggeler S."/>
            <person name="Quandt C.A."/>
            <person name="Sperisen C."/>
            <person name="Tritt A."/>
            <person name="Tisserant E."/>
            <person name="Crous P.W."/>
            <person name="Henrissat B."/>
            <person name="Nehls U."/>
            <person name="Egli S."/>
            <person name="Spatafora J.W."/>
            <person name="Grigoriev I.V."/>
            <person name="Martin F.M."/>
        </authorList>
    </citation>
    <scope>NUCLEOTIDE SEQUENCE [LARGE SCALE GENOMIC DNA]</scope>
    <source>
        <strain evidence="1 2">CBS 459.81</strain>
    </source>
</reference>
<evidence type="ECO:0000313" key="2">
    <source>
        <dbReference type="Proteomes" id="UP000250266"/>
    </source>
</evidence>
<dbReference type="EMBL" id="KV744887">
    <property type="protein sequence ID" value="OCK82470.1"/>
    <property type="molecule type" value="Genomic_DNA"/>
</dbReference>
<sequence length="62" mass="6599">MNTGLPDVVSIPAAVGEHFPSASPFSVFLQSETEHVVNLHCNSPAVYEEIAGFLIKNGFGPE</sequence>
<evidence type="ECO:0000313" key="1">
    <source>
        <dbReference type="EMBL" id="OCK82470.1"/>
    </source>
</evidence>